<feature type="region of interest" description="Disordered" evidence="1">
    <location>
        <begin position="66"/>
        <end position="88"/>
    </location>
</feature>
<dbReference type="Proteomes" id="UP001145021">
    <property type="component" value="Unassembled WGS sequence"/>
</dbReference>
<feature type="compositionally biased region" description="Polar residues" evidence="1">
    <location>
        <begin position="20"/>
        <end position="42"/>
    </location>
</feature>
<gene>
    <name evidence="2" type="ORF">LPJ64_001550</name>
</gene>
<dbReference type="EMBL" id="JANBOH010000041">
    <property type="protein sequence ID" value="KAJ1647022.1"/>
    <property type="molecule type" value="Genomic_DNA"/>
</dbReference>
<reference evidence="2" key="1">
    <citation type="submission" date="2022-07" db="EMBL/GenBank/DDBJ databases">
        <title>Phylogenomic reconstructions and comparative analyses of Kickxellomycotina fungi.</title>
        <authorList>
            <person name="Reynolds N.K."/>
            <person name="Stajich J.E."/>
            <person name="Barry K."/>
            <person name="Grigoriev I.V."/>
            <person name="Crous P."/>
            <person name="Smith M.E."/>
        </authorList>
    </citation>
    <scope>NUCLEOTIDE SEQUENCE</scope>
    <source>
        <strain evidence="2">NBRC 105413</strain>
    </source>
</reference>
<organism evidence="2 3">
    <name type="scientific">Coemansia asiatica</name>
    <dbReference type="NCBI Taxonomy" id="1052880"/>
    <lineage>
        <taxon>Eukaryota</taxon>
        <taxon>Fungi</taxon>
        <taxon>Fungi incertae sedis</taxon>
        <taxon>Zoopagomycota</taxon>
        <taxon>Kickxellomycotina</taxon>
        <taxon>Kickxellomycetes</taxon>
        <taxon>Kickxellales</taxon>
        <taxon>Kickxellaceae</taxon>
        <taxon>Coemansia</taxon>
    </lineage>
</organism>
<evidence type="ECO:0000256" key="1">
    <source>
        <dbReference type="SAM" id="MobiDB-lite"/>
    </source>
</evidence>
<protein>
    <submittedName>
        <fullName evidence="2">Uncharacterized protein</fullName>
    </submittedName>
</protein>
<evidence type="ECO:0000313" key="2">
    <source>
        <dbReference type="EMBL" id="KAJ1647022.1"/>
    </source>
</evidence>
<dbReference type="InterPro" id="IPR013745">
    <property type="entry name" value="Bit61/PRR5"/>
</dbReference>
<comment type="caution">
    <text evidence="2">The sequence shown here is derived from an EMBL/GenBank/DDBJ whole genome shotgun (WGS) entry which is preliminary data.</text>
</comment>
<dbReference type="PANTHER" id="PTHR32428">
    <property type="entry name" value="TARGET OF RAPAMYCIN COMPLEX 2 SUBUNIT BIT61-RELATED"/>
    <property type="match status" value="1"/>
</dbReference>
<dbReference type="GO" id="GO:0038203">
    <property type="term" value="P:TORC2 signaling"/>
    <property type="evidence" value="ECO:0007669"/>
    <property type="project" value="TreeGrafter"/>
</dbReference>
<proteinExistence type="predicted"/>
<sequence length="333" mass="35922">MDGGDTGSSGTDGISRSPKRTWTGQTPVTQQYAALSQSPTTPQHHHSPRTPQSAHVLRTMILPIHHSRSNSSSSGYPRTPMTAQPASSSLAALLEAKNMTRDLGSLRQVDLASEDKWRRVGARILPLFNGERMQGTVEEANEMVRGCLRSDSDGAAWQEIHGILRVGMASVVRGLYRQLGVAPRFEQARGEGRKPSSVAMLSVAGLVSDECLRPEILVDGLATTWTGVYSHVLPYVEAVFLPLRQFRGAENRSVRVAVLAQFRDCVVVPLLPRLDELAEVARLRGSLGLLFGPQWLASLAVVVQMLAVLASLSPADRGPLHAAAKALAVAMQS</sequence>
<dbReference type="PANTHER" id="PTHR32428:SF2">
    <property type="entry name" value="TARGET OF RAPAMYCIN COMPLEX 2 SUBUNIT BIT61-RELATED"/>
    <property type="match status" value="1"/>
</dbReference>
<evidence type="ECO:0000313" key="3">
    <source>
        <dbReference type="Proteomes" id="UP001145021"/>
    </source>
</evidence>
<feature type="region of interest" description="Disordered" evidence="1">
    <location>
        <begin position="1"/>
        <end position="53"/>
    </location>
</feature>
<dbReference type="GO" id="GO:0031932">
    <property type="term" value="C:TORC2 complex"/>
    <property type="evidence" value="ECO:0007669"/>
    <property type="project" value="TreeGrafter"/>
</dbReference>
<dbReference type="Pfam" id="PF08539">
    <property type="entry name" value="HbrB"/>
    <property type="match status" value="1"/>
</dbReference>
<dbReference type="AlphaFoldDB" id="A0A9W7XNS5"/>
<name>A0A9W7XNS5_9FUNG</name>
<keyword evidence="3" id="KW-1185">Reference proteome</keyword>
<accession>A0A9W7XNS5</accession>